<keyword evidence="3 5" id="KW-1133">Transmembrane helix</keyword>
<feature type="transmembrane region" description="Helical" evidence="5">
    <location>
        <begin position="45"/>
        <end position="66"/>
    </location>
</feature>
<organism evidence="7 8">
    <name type="scientific">Oesophagostomum dentatum</name>
    <name type="common">Nodular worm</name>
    <dbReference type="NCBI Taxonomy" id="61180"/>
    <lineage>
        <taxon>Eukaryota</taxon>
        <taxon>Metazoa</taxon>
        <taxon>Ecdysozoa</taxon>
        <taxon>Nematoda</taxon>
        <taxon>Chromadorea</taxon>
        <taxon>Rhabditida</taxon>
        <taxon>Rhabditina</taxon>
        <taxon>Rhabditomorpha</taxon>
        <taxon>Strongyloidea</taxon>
        <taxon>Strongylidae</taxon>
        <taxon>Oesophagostomum</taxon>
    </lineage>
</organism>
<evidence type="ECO:0000256" key="5">
    <source>
        <dbReference type="SAM" id="Phobius"/>
    </source>
</evidence>
<evidence type="ECO:0000259" key="6">
    <source>
        <dbReference type="PROSITE" id="PS50850"/>
    </source>
</evidence>
<keyword evidence="4 5" id="KW-0472">Membrane</keyword>
<keyword evidence="2 5" id="KW-0812">Transmembrane</keyword>
<proteinExistence type="predicted"/>
<feature type="domain" description="Major facilitator superfamily (MFS) profile" evidence="6">
    <location>
        <begin position="1"/>
        <end position="71"/>
    </location>
</feature>
<evidence type="ECO:0000256" key="3">
    <source>
        <dbReference type="ARBA" id="ARBA00022989"/>
    </source>
</evidence>
<accession>A0A0B1TCY1</accession>
<dbReference type="Gene3D" id="1.20.1250.20">
    <property type="entry name" value="MFS general substrate transporter like domains"/>
    <property type="match status" value="1"/>
</dbReference>
<dbReference type="OrthoDB" id="5296287at2759"/>
<name>A0A0B1TCY1_OESDE</name>
<keyword evidence="8" id="KW-1185">Reference proteome</keyword>
<sequence length="95" mass="10063">MSLFVYASEIFPTSIRNVSVGLCSVLSRVGAIAAPYIRLLGTVSVTLPMFVLATLSLLAGVLTCLLPETNRKPLPTSINQVATDSSDLTSFTDKS</sequence>
<dbReference type="PANTHER" id="PTHR24064">
    <property type="entry name" value="SOLUTE CARRIER FAMILY 22 MEMBER"/>
    <property type="match status" value="1"/>
</dbReference>
<evidence type="ECO:0000256" key="4">
    <source>
        <dbReference type="ARBA" id="ARBA00023136"/>
    </source>
</evidence>
<dbReference type="PROSITE" id="PS50850">
    <property type="entry name" value="MFS"/>
    <property type="match status" value="1"/>
</dbReference>
<dbReference type="GO" id="GO:0016020">
    <property type="term" value="C:membrane"/>
    <property type="evidence" value="ECO:0007669"/>
    <property type="project" value="UniProtKB-SubCell"/>
</dbReference>
<dbReference type="EMBL" id="KN550895">
    <property type="protein sequence ID" value="KHJ93200.1"/>
    <property type="molecule type" value="Genomic_DNA"/>
</dbReference>
<gene>
    <name evidence="7" type="ORF">OESDEN_06895</name>
</gene>
<evidence type="ECO:0000313" key="8">
    <source>
        <dbReference type="Proteomes" id="UP000053660"/>
    </source>
</evidence>
<dbReference type="GO" id="GO:0022857">
    <property type="term" value="F:transmembrane transporter activity"/>
    <property type="evidence" value="ECO:0007669"/>
    <property type="project" value="InterPro"/>
</dbReference>
<protein>
    <recommendedName>
        <fullName evidence="6">Major facilitator superfamily (MFS) profile domain-containing protein</fullName>
    </recommendedName>
</protein>
<dbReference type="Proteomes" id="UP000053660">
    <property type="component" value="Unassembled WGS sequence"/>
</dbReference>
<evidence type="ECO:0000256" key="2">
    <source>
        <dbReference type="ARBA" id="ARBA00022692"/>
    </source>
</evidence>
<dbReference type="SUPFAM" id="SSF103473">
    <property type="entry name" value="MFS general substrate transporter"/>
    <property type="match status" value="1"/>
</dbReference>
<evidence type="ECO:0000256" key="1">
    <source>
        <dbReference type="ARBA" id="ARBA00004141"/>
    </source>
</evidence>
<dbReference type="InterPro" id="IPR020846">
    <property type="entry name" value="MFS_dom"/>
</dbReference>
<dbReference type="InterPro" id="IPR036259">
    <property type="entry name" value="MFS_trans_sf"/>
</dbReference>
<reference evidence="7 8" key="1">
    <citation type="submission" date="2014-03" db="EMBL/GenBank/DDBJ databases">
        <title>Draft genome of the hookworm Oesophagostomum dentatum.</title>
        <authorList>
            <person name="Mitreva M."/>
        </authorList>
    </citation>
    <scope>NUCLEOTIDE SEQUENCE [LARGE SCALE GENOMIC DNA]</scope>
    <source>
        <strain evidence="7 8">OD-Hann</strain>
    </source>
</reference>
<comment type="subcellular location">
    <subcellularLocation>
        <location evidence="1">Membrane</location>
        <topology evidence="1">Multi-pass membrane protein</topology>
    </subcellularLocation>
</comment>
<evidence type="ECO:0000313" key="7">
    <source>
        <dbReference type="EMBL" id="KHJ93200.1"/>
    </source>
</evidence>
<dbReference type="AlphaFoldDB" id="A0A0B1TCY1"/>